<evidence type="ECO:0000313" key="2">
    <source>
        <dbReference type="EMBL" id="GAA3550106.1"/>
    </source>
</evidence>
<dbReference type="RefSeq" id="WP_344839163.1">
    <property type="nucleotide sequence ID" value="NZ_BAABAA010000002.1"/>
</dbReference>
<dbReference type="Proteomes" id="UP001501222">
    <property type="component" value="Unassembled WGS sequence"/>
</dbReference>
<protein>
    <recommendedName>
        <fullName evidence="4">Nucleic acid/nucleotide deaminase of polymorphic system toxin</fullName>
    </recommendedName>
</protein>
<name>A0ABP6WH99_9ACTN</name>
<evidence type="ECO:0008006" key="4">
    <source>
        <dbReference type="Google" id="ProtNLM"/>
    </source>
</evidence>
<evidence type="ECO:0000313" key="3">
    <source>
        <dbReference type="Proteomes" id="UP001501222"/>
    </source>
</evidence>
<dbReference type="EMBL" id="BAABAA010000002">
    <property type="protein sequence ID" value="GAA3550106.1"/>
    <property type="molecule type" value="Genomic_DNA"/>
</dbReference>
<proteinExistence type="predicted"/>
<comment type="caution">
    <text evidence="2">The sequence shown here is derived from an EMBL/GenBank/DDBJ whole genome shotgun (WGS) entry which is preliminary data.</text>
</comment>
<accession>A0ABP6WH99</accession>
<dbReference type="Pfam" id="PF14428">
    <property type="entry name" value="DddA-like"/>
    <property type="match status" value="1"/>
</dbReference>
<keyword evidence="3" id="KW-1185">Reference proteome</keyword>
<organism evidence="2 3">
    <name type="scientific">Kribbella ginsengisoli</name>
    <dbReference type="NCBI Taxonomy" id="363865"/>
    <lineage>
        <taxon>Bacteria</taxon>
        <taxon>Bacillati</taxon>
        <taxon>Actinomycetota</taxon>
        <taxon>Actinomycetes</taxon>
        <taxon>Propionibacteriales</taxon>
        <taxon>Kribbellaceae</taxon>
        <taxon>Kribbella</taxon>
    </lineage>
</organism>
<reference evidence="3" key="1">
    <citation type="journal article" date="2019" name="Int. J. Syst. Evol. Microbiol.">
        <title>The Global Catalogue of Microorganisms (GCM) 10K type strain sequencing project: providing services to taxonomists for standard genome sequencing and annotation.</title>
        <authorList>
            <consortium name="The Broad Institute Genomics Platform"/>
            <consortium name="The Broad Institute Genome Sequencing Center for Infectious Disease"/>
            <person name="Wu L."/>
            <person name="Ma J."/>
        </authorList>
    </citation>
    <scope>NUCLEOTIDE SEQUENCE [LARGE SCALE GENOMIC DNA]</scope>
    <source>
        <strain evidence="3">JCM 16928</strain>
    </source>
</reference>
<sequence length="258" mass="28875">MPSELQRVAQALLAALDETPRVADYLRRMAQRCRENAGYVGHMSNHPAARLAAVQLDEAARRCEDAAQYLAQVRPKARDWTEQMVRSGRQGHDRAAEGPKPRAVTTAGEDPSPERSRSQPTISDEEARDLFRKLPVRVERRGHREKTSGLWRDPDGNEQPLLSGIDRHREMADRLALDKTLGDPPHTLAITSHVEIKFALMMRERGLTDETIVVNKRPCDGDLGCDQMLSRFLPAGGSLTVYGPAGFKRTYRSTEQDG</sequence>
<feature type="compositionally biased region" description="Basic and acidic residues" evidence="1">
    <location>
        <begin position="90"/>
        <end position="100"/>
    </location>
</feature>
<evidence type="ECO:0000256" key="1">
    <source>
        <dbReference type="SAM" id="MobiDB-lite"/>
    </source>
</evidence>
<feature type="region of interest" description="Disordered" evidence="1">
    <location>
        <begin position="77"/>
        <end position="130"/>
    </location>
</feature>
<gene>
    <name evidence="2" type="ORF">GCM10022235_17150</name>
</gene>
<dbReference type="InterPro" id="IPR032724">
    <property type="entry name" value="SCP1.201-like"/>
</dbReference>